<evidence type="ECO:0000256" key="4">
    <source>
        <dbReference type="ARBA" id="ARBA00023139"/>
    </source>
</evidence>
<dbReference type="InterPro" id="IPR006059">
    <property type="entry name" value="SBP"/>
</dbReference>
<dbReference type="PIRSF" id="PIRSF035859">
    <property type="entry name" value="ABC_tp_sb"/>
    <property type="match status" value="1"/>
</dbReference>
<dbReference type="InterPro" id="IPR014597">
    <property type="entry name" value="ABC_tp_sb"/>
</dbReference>
<keyword evidence="3" id="KW-0472">Membrane</keyword>
<name>A0A3B0U3X7_9ZZZZ</name>
<evidence type="ECO:0000256" key="5">
    <source>
        <dbReference type="ARBA" id="ARBA00023288"/>
    </source>
</evidence>
<dbReference type="PANTHER" id="PTHR43649">
    <property type="entry name" value="ARABINOSE-BINDING PROTEIN-RELATED"/>
    <property type="match status" value="1"/>
</dbReference>
<dbReference type="AlphaFoldDB" id="A0A3B0U3X7"/>
<proteinExistence type="predicted"/>
<dbReference type="SUPFAM" id="SSF53850">
    <property type="entry name" value="Periplasmic binding protein-like II"/>
    <property type="match status" value="1"/>
</dbReference>
<evidence type="ECO:0000256" key="3">
    <source>
        <dbReference type="ARBA" id="ARBA00023136"/>
    </source>
</evidence>
<sequence length="578" mass="64565">MKKLLLASVATLALGVATLPAFAGMAEATTWINSEFQPSTFTKDEQAKEMQWFVDAAKPYQGMEINVVSEGLPTHVYESNVLAKAFTEITGIKVNHQIIGEGDLVQSLQTQMQTGRNIYDAYVNDTDLIGLHTRAGLTVNLTDWMAGEGKDVTNPGLDINDFIGISFATGPNGKIWQLPDQQFPNLYWFRKDWFDRPDLKAQFKEKYGYDLGVPVNWSAYEDIADFFTNDVKNIDGVRVYGHMDYGKRSPDLGWRFTDAWLSMAGEGDKGLPNGRPVDEWGIRLPMGSCNPVGASVTRGGGANSPAAIYSVRKWDEWLRKYAPPGAASLDFYQSLPSLTKGNVAQQIFWYTAFTADMVKPRSEGNNTVDENGKPLWRMAPSPHGPYWEEGMKLGYQDAGSWTLLKSTPVERRKAAWLYAQFVTSKTVDVRKSQVGLTFIRESTVNDISFTERAPKLGGLIEFFRSPERKLWTPTGINVPDYPKLAQLWWQNIGDVTSGAFSPEEAMNRLASQMDQNMARMEAADKAVNAYGGCGPRLNPEKSAEYWYAQPGSPKPKLANEKPQGETIAYEDLIARWKE</sequence>
<evidence type="ECO:0000256" key="2">
    <source>
        <dbReference type="ARBA" id="ARBA00022729"/>
    </source>
</evidence>
<keyword evidence="4" id="KW-0564">Palmitate</keyword>
<gene>
    <name evidence="6" type="ORF">MNBD_ALPHA12-1355</name>
</gene>
<evidence type="ECO:0000313" key="6">
    <source>
        <dbReference type="EMBL" id="VAW23083.1"/>
    </source>
</evidence>
<dbReference type="GO" id="GO:0022857">
    <property type="term" value="F:transmembrane transporter activity"/>
    <property type="evidence" value="ECO:0007669"/>
    <property type="project" value="InterPro"/>
</dbReference>
<protein>
    <submittedName>
        <fullName evidence="6">Glycerol ABC transporter, substrate-binding protein GlpV</fullName>
    </submittedName>
</protein>
<accession>A0A3B0U3X7</accession>
<keyword evidence="5" id="KW-0449">Lipoprotein</keyword>
<dbReference type="InterPro" id="IPR050490">
    <property type="entry name" value="Bact_solute-bd_prot1"/>
</dbReference>
<keyword evidence="1" id="KW-1003">Cell membrane</keyword>
<dbReference type="Gene3D" id="3.40.190.10">
    <property type="entry name" value="Periplasmic binding protein-like II"/>
    <property type="match status" value="2"/>
</dbReference>
<keyword evidence="2" id="KW-0732">Signal</keyword>
<dbReference type="Pfam" id="PF01547">
    <property type="entry name" value="SBP_bac_1"/>
    <property type="match status" value="1"/>
</dbReference>
<reference evidence="6" key="1">
    <citation type="submission" date="2018-06" db="EMBL/GenBank/DDBJ databases">
        <authorList>
            <person name="Zhirakovskaya E."/>
        </authorList>
    </citation>
    <scope>NUCLEOTIDE SEQUENCE</scope>
</reference>
<dbReference type="EMBL" id="UOEO01000224">
    <property type="protein sequence ID" value="VAW23083.1"/>
    <property type="molecule type" value="Genomic_DNA"/>
</dbReference>
<organism evidence="6">
    <name type="scientific">hydrothermal vent metagenome</name>
    <dbReference type="NCBI Taxonomy" id="652676"/>
    <lineage>
        <taxon>unclassified sequences</taxon>
        <taxon>metagenomes</taxon>
        <taxon>ecological metagenomes</taxon>
    </lineage>
</organism>
<evidence type="ECO:0000256" key="1">
    <source>
        <dbReference type="ARBA" id="ARBA00022475"/>
    </source>
</evidence>
<dbReference type="PANTHER" id="PTHR43649:SF33">
    <property type="entry name" value="POLYGALACTURONAN_RHAMNOGALACTURONAN-BINDING PROTEIN YTCQ"/>
    <property type="match status" value="1"/>
</dbReference>